<keyword evidence="10" id="KW-0966">Cell projection</keyword>
<evidence type="ECO:0000256" key="13">
    <source>
        <dbReference type="PROSITE-ProRule" id="PRU00125"/>
    </source>
</evidence>
<dbReference type="CDD" id="cd09450">
    <property type="entry name" value="LIM_ALP"/>
    <property type="match status" value="1"/>
</dbReference>
<dbReference type="Pfam" id="PF00595">
    <property type="entry name" value="PDZ"/>
    <property type="match status" value="1"/>
</dbReference>
<feature type="region of interest" description="Disordered" evidence="15">
    <location>
        <begin position="1052"/>
        <end position="1071"/>
    </location>
</feature>
<dbReference type="InterPro" id="IPR006643">
    <property type="entry name" value="Zasp-like_motif"/>
</dbReference>
<gene>
    <name evidence="19" type="ORF">GRJ2_001320000</name>
</gene>
<evidence type="ECO:0000256" key="1">
    <source>
        <dbReference type="ARBA" id="ARBA00004216"/>
    </source>
</evidence>
<evidence type="ECO:0000256" key="12">
    <source>
        <dbReference type="ARBA" id="ARBA00039371"/>
    </source>
</evidence>
<dbReference type="PROSITE" id="PS00478">
    <property type="entry name" value="LIM_DOMAIN_1"/>
    <property type="match status" value="1"/>
</dbReference>
<dbReference type="PANTHER" id="PTHR24214:SF7">
    <property type="entry name" value="PDZ AND LIM DOMAIN PROTEIN 3"/>
    <property type="match status" value="1"/>
</dbReference>
<dbReference type="InterPro" id="IPR036034">
    <property type="entry name" value="PDZ_sf"/>
</dbReference>
<evidence type="ECO:0000256" key="7">
    <source>
        <dbReference type="ARBA" id="ARBA00022833"/>
    </source>
</evidence>
<evidence type="ECO:0000313" key="19">
    <source>
        <dbReference type="EMBL" id="GAB0188547.1"/>
    </source>
</evidence>
<dbReference type="PROSITE" id="PS50002">
    <property type="entry name" value="SH3"/>
    <property type="match status" value="1"/>
</dbReference>
<dbReference type="CDD" id="cd06753">
    <property type="entry name" value="PDZ_PDLIM-like"/>
    <property type="match status" value="1"/>
</dbReference>
<feature type="domain" description="SH3" evidence="16">
    <location>
        <begin position="520"/>
        <end position="581"/>
    </location>
</feature>
<dbReference type="Gene3D" id="2.30.42.10">
    <property type="match status" value="1"/>
</dbReference>
<dbReference type="SMART" id="SM00132">
    <property type="entry name" value="LIM"/>
    <property type="match status" value="1"/>
</dbReference>
<reference evidence="19 20" key="1">
    <citation type="submission" date="2024-06" db="EMBL/GenBank/DDBJ databases">
        <title>The draft genome of Grus japonensis, version 3.</title>
        <authorList>
            <person name="Nabeshima K."/>
            <person name="Suzuki S."/>
            <person name="Onuma M."/>
        </authorList>
    </citation>
    <scope>NUCLEOTIDE SEQUENCE [LARGE SCALE GENOMIC DNA]</scope>
    <source>
        <strain evidence="19 20">451A</strain>
    </source>
</reference>
<evidence type="ECO:0000256" key="9">
    <source>
        <dbReference type="ARBA" id="ARBA00023212"/>
    </source>
</evidence>
<evidence type="ECO:0000256" key="3">
    <source>
        <dbReference type="ARBA" id="ARBA00004510"/>
    </source>
</evidence>
<dbReference type="GO" id="GO:0046872">
    <property type="term" value="F:metal ion binding"/>
    <property type="evidence" value="ECO:0007669"/>
    <property type="project" value="UniProtKB-KW"/>
</dbReference>
<accession>A0ABC9WVI1</accession>
<comment type="subcellular location">
    <subcellularLocation>
        <location evidence="3">Cell projection</location>
        <location evidence="3">Lamellipodium</location>
    </subcellularLocation>
    <subcellularLocation>
        <location evidence="2">Cytoplasm</location>
        <location evidence="2">Cytoskeleton</location>
    </subcellularLocation>
    <subcellularLocation>
        <location evidence="1">Cytoplasm</location>
        <location evidence="1">Myofibril</location>
        <location evidence="1">Sarcomere</location>
        <location evidence="1">Z line</location>
    </subcellularLocation>
</comment>
<keyword evidence="20" id="KW-1185">Reference proteome</keyword>
<dbReference type="SMART" id="SM00228">
    <property type="entry name" value="PDZ"/>
    <property type="match status" value="1"/>
</dbReference>
<dbReference type="InterPro" id="IPR001781">
    <property type="entry name" value="Znf_LIM"/>
</dbReference>
<keyword evidence="4 14" id="KW-0728">SH3 domain</keyword>
<dbReference type="SMART" id="SM00326">
    <property type="entry name" value="SH3"/>
    <property type="match status" value="1"/>
</dbReference>
<dbReference type="InterPro" id="IPR001478">
    <property type="entry name" value="PDZ"/>
</dbReference>
<evidence type="ECO:0000256" key="8">
    <source>
        <dbReference type="ARBA" id="ARBA00023038"/>
    </source>
</evidence>
<dbReference type="SUPFAM" id="SSF50156">
    <property type="entry name" value="PDZ domain-like"/>
    <property type="match status" value="1"/>
</dbReference>
<evidence type="ECO:0000256" key="5">
    <source>
        <dbReference type="ARBA" id="ARBA00022490"/>
    </source>
</evidence>
<keyword evidence="9" id="KW-0206">Cytoskeleton</keyword>
<evidence type="ECO:0000256" key="11">
    <source>
        <dbReference type="ARBA" id="ARBA00037484"/>
    </source>
</evidence>
<comment type="caution">
    <text evidence="19">The sequence shown here is derived from an EMBL/GenBank/DDBJ whole genome shotgun (WGS) entry which is preliminary data.</text>
</comment>
<dbReference type="FunFam" id="2.10.110.10:FF:000026">
    <property type="entry name" value="PDZ and LIM domain protein 3"/>
    <property type="match status" value="1"/>
</dbReference>
<dbReference type="PROSITE" id="PS50106">
    <property type="entry name" value="PDZ"/>
    <property type="match status" value="1"/>
</dbReference>
<keyword evidence="6 13" id="KW-0479">Metal-binding</keyword>
<feature type="region of interest" description="Disordered" evidence="15">
    <location>
        <begin position="489"/>
        <end position="519"/>
    </location>
</feature>
<evidence type="ECO:0000259" key="17">
    <source>
        <dbReference type="PROSITE" id="PS50023"/>
    </source>
</evidence>
<feature type="compositionally biased region" description="Basic and acidic residues" evidence="15">
    <location>
        <begin position="746"/>
        <end position="769"/>
    </location>
</feature>
<dbReference type="SUPFAM" id="SSF50044">
    <property type="entry name" value="SH3-domain"/>
    <property type="match status" value="1"/>
</dbReference>
<evidence type="ECO:0000313" key="20">
    <source>
        <dbReference type="Proteomes" id="UP001623348"/>
    </source>
</evidence>
<dbReference type="GO" id="GO:0030027">
    <property type="term" value="C:lamellipodium"/>
    <property type="evidence" value="ECO:0007669"/>
    <property type="project" value="UniProtKB-SubCell"/>
</dbReference>
<dbReference type="CDD" id="cd11923">
    <property type="entry name" value="SH3_Sorbs2_2"/>
    <property type="match status" value="1"/>
</dbReference>
<keyword evidence="7 13" id="KW-0862">Zinc</keyword>
<dbReference type="SUPFAM" id="SSF57716">
    <property type="entry name" value="Glucocorticoid receptor-like (DNA-binding domain)"/>
    <property type="match status" value="2"/>
</dbReference>
<feature type="domain" description="PDZ" evidence="18">
    <location>
        <begin position="895"/>
        <end position="971"/>
    </location>
</feature>
<dbReference type="Pfam" id="PF00412">
    <property type="entry name" value="LIM"/>
    <property type="match status" value="1"/>
</dbReference>
<evidence type="ECO:0000256" key="2">
    <source>
        <dbReference type="ARBA" id="ARBA00004245"/>
    </source>
</evidence>
<dbReference type="Proteomes" id="UP001623348">
    <property type="component" value="Unassembled WGS sequence"/>
</dbReference>
<keyword evidence="5" id="KW-0963">Cytoplasm</keyword>
<feature type="domain" description="LIM zinc-binding" evidence="17">
    <location>
        <begin position="1130"/>
        <end position="1189"/>
    </location>
</feature>
<dbReference type="SMART" id="SM00735">
    <property type="entry name" value="ZM"/>
    <property type="match status" value="1"/>
</dbReference>
<feature type="compositionally biased region" description="Basic and acidic residues" evidence="15">
    <location>
        <begin position="490"/>
        <end position="504"/>
    </location>
</feature>
<dbReference type="InterPro" id="IPR050604">
    <property type="entry name" value="PDZ-LIM_domain"/>
</dbReference>
<sequence>MTRQNAEVWSSTEETTSPKRKSRSCDDLLTDDRDSFPDAQAKSESMGSLLCEEDSKEVCSMNWASPYVPEGRGSGKARVRHRSAHDAPGFLKMYKKMHRINRKDLMNSEVICSVKSRILQYEKEQHKGILQGWRESSTEEVPRDMVPTRISEFEKLIQKSKSMPNLGDEMLSTVTLEPPKNGLCPKRRFSIESLLEEENQGRHPSQVQRSYKSKTLVPIHIEVTSDEPQRSHMDFSDSDQDGVVSDLSDFIQIEGSSFCSESDFDHFSFTSSESFYGSGHHHHHHHHHHRHLISSCKGRCPASYTRFTTMLKHERAKQETTEDPRRQEAESGLSKIAFLVSPVPFRRKKSAAPKKQTEKKKCKSSVFEALDSALKDICDQIKAEKRRGSLPDNSILHRLITELLPDIPERNSSLKALKKSPMHQPFHPLPQDGAIHCPLYQNDCGRLPLSASFPDMDATNNNDSALCFQVDQESPGTYSSAFTDVGQCATRERRGTTDKEKLSPPEKAQPARPPPPAQIGEIGEAIAKYNFSADTNVELSLRKGDRVILLKQVDQNWYEGKIPGTNRQGIFPVSYVEVIKKNASKSVDDYPDPPIPQSYSSDRIHHLSSTKLPSQALSPLSRHLSSSWSHIDQKILQAATSDWFSRTVGFSPSSVRTLPPSPSPDSFLCDLEELNSLALTTSQSVAISPSNSIHRVTADHLIPNTEISLNSPTALPLPFLVSTSVSSSASSSHDIACKHTSSSTKPGKDKGSSVTEVPRDLSDTTREGEQVGTTIPLPREGGSISGVLCAIAENEEEIHTADLSVNIGDQSKSQESDFYGEAQDTTEELIRLYIEEDLGHDDLESPIASGGDSMVCYEGCTSPNIDKLGSSHRPKEKRTVTKKKLSTMPQNVILQGPAPWGFRLSGGIDFNQPLIITRITPGSKASAANLCPGDVIVAIDGLSTESMTHNDAQERIKAAAHQLCLKIERAGTKLWSPQVSEDGKAHPFKINLEAEPQEFKPIGTAHNRRAQPFVAAANIDDKRQVVSSSYNSPIGLYSSGNIQDALHGQLRGLIPNSSQNDPSPNSVPQSDVYKMLHDNQEEPSQPRQSGSFKVLQNLVSEEDGRPMGTRSVKAPVTKIPTAMPGVQKVPLCDKCGSGILGTVVKARDKYRHPECFVCSDCNLNLKQKGYFFVEGQLYCETHARARMRPPEGYEAVTVYPKC</sequence>
<dbReference type="FunFam" id="2.30.30.40:FF:000004">
    <property type="entry name" value="Sorbin and SH3 domain-containing protein 1 isoform 2"/>
    <property type="match status" value="1"/>
</dbReference>
<dbReference type="PANTHER" id="PTHR24214">
    <property type="entry name" value="PDZ AND LIM DOMAIN PROTEIN ZASP"/>
    <property type="match status" value="1"/>
</dbReference>
<comment type="function">
    <text evidence="11">May play a role in the organization of actin filament arrays within muscle cells.</text>
</comment>
<evidence type="ECO:0000256" key="10">
    <source>
        <dbReference type="ARBA" id="ARBA00023273"/>
    </source>
</evidence>
<evidence type="ECO:0000259" key="16">
    <source>
        <dbReference type="PROSITE" id="PS50002"/>
    </source>
</evidence>
<evidence type="ECO:0000256" key="14">
    <source>
        <dbReference type="PROSITE-ProRule" id="PRU00192"/>
    </source>
</evidence>
<dbReference type="Gene3D" id="2.30.30.40">
    <property type="entry name" value="SH3 Domains"/>
    <property type="match status" value="1"/>
</dbReference>
<protein>
    <recommendedName>
        <fullName evidence="12">PDZ and LIM domain protein 3</fullName>
    </recommendedName>
</protein>
<keyword evidence="8 13" id="KW-0440">LIM domain</keyword>
<dbReference type="GO" id="GO:0005856">
    <property type="term" value="C:cytoskeleton"/>
    <property type="evidence" value="ECO:0007669"/>
    <property type="project" value="UniProtKB-SubCell"/>
</dbReference>
<organism evidence="19 20">
    <name type="scientific">Grus japonensis</name>
    <name type="common">Japanese crane</name>
    <name type="synonym">Red-crowned crane</name>
    <dbReference type="NCBI Taxonomy" id="30415"/>
    <lineage>
        <taxon>Eukaryota</taxon>
        <taxon>Metazoa</taxon>
        <taxon>Chordata</taxon>
        <taxon>Craniata</taxon>
        <taxon>Vertebrata</taxon>
        <taxon>Euteleostomi</taxon>
        <taxon>Archelosauria</taxon>
        <taxon>Archosauria</taxon>
        <taxon>Dinosauria</taxon>
        <taxon>Saurischia</taxon>
        <taxon>Theropoda</taxon>
        <taxon>Coelurosauria</taxon>
        <taxon>Aves</taxon>
        <taxon>Neognathae</taxon>
        <taxon>Neoaves</taxon>
        <taxon>Gruiformes</taxon>
        <taxon>Gruidae</taxon>
        <taxon>Grus</taxon>
    </lineage>
</organism>
<feature type="compositionally biased region" description="Polar residues" evidence="15">
    <location>
        <begin position="1"/>
        <end position="15"/>
    </location>
</feature>
<dbReference type="Gene3D" id="2.10.110.10">
    <property type="entry name" value="Cysteine Rich Protein"/>
    <property type="match status" value="1"/>
</dbReference>
<evidence type="ECO:0000256" key="6">
    <source>
        <dbReference type="ARBA" id="ARBA00022723"/>
    </source>
</evidence>
<evidence type="ECO:0000256" key="15">
    <source>
        <dbReference type="SAM" id="MobiDB-lite"/>
    </source>
</evidence>
<evidence type="ECO:0000256" key="4">
    <source>
        <dbReference type="ARBA" id="ARBA00022443"/>
    </source>
</evidence>
<feature type="compositionally biased region" description="Basic and acidic residues" evidence="15">
    <location>
        <begin position="23"/>
        <end position="36"/>
    </location>
</feature>
<dbReference type="Pfam" id="PF15936">
    <property type="entry name" value="DUF4749"/>
    <property type="match status" value="1"/>
</dbReference>
<name>A0ABC9WVI1_GRUJA</name>
<dbReference type="AlphaFoldDB" id="A0ABC9WVI1"/>
<dbReference type="InterPro" id="IPR001452">
    <property type="entry name" value="SH3_domain"/>
</dbReference>
<dbReference type="PROSITE" id="PS50023">
    <property type="entry name" value="LIM_DOMAIN_2"/>
    <property type="match status" value="1"/>
</dbReference>
<dbReference type="InterPro" id="IPR031847">
    <property type="entry name" value="PDLI1-4/Zasp-like_mid"/>
</dbReference>
<dbReference type="FunFam" id="2.30.42.10:FF:000055">
    <property type="entry name" value="PDZ and LIM domain protein 3"/>
    <property type="match status" value="1"/>
</dbReference>
<proteinExistence type="predicted"/>
<feature type="compositionally biased region" description="Low complexity" evidence="15">
    <location>
        <begin position="1055"/>
        <end position="1071"/>
    </location>
</feature>
<dbReference type="Pfam" id="PF00018">
    <property type="entry name" value="SH3_1"/>
    <property type="match status" value="1"/>
</dbReference>
<dbReference type="GO" id="GO:0030018">
    <property type="term" value="C:Z disc"/>
    <property type="evidence" value="ECO:0007669"/>
    <property type="project" value="UniProtKB-SubCell"/>
</dbReference>
<dbReference type="InterPro" id="IPR036028">
    <property type="entry name" value="SH3-like_dom_sf"/>
</dbReference>
<feature type="region of interest" description="Disordered" evidence="15">
    <location>
        <begin position="735"/>
        <end position="779"/>
    </location>
</feature>
<feature type="region of interest" description="Disordered" evidence="15">
    <location>
        <begin position="1"/>
        <end position="48"/>
    </location>
</feature>
<evidence type="ECO:0000259" key="18">
    <source>
        <dbReference type="PROSITE" id="PS50106"/>
    </source>
</evidence>
<dbReference type="EMBL" id="BAAFJT010000004">
    <property type="protein sequence ID" value="GAB0188547.1"/>
    <property type="molecule type" value="Genomic_DNA"/>
</dbReference>